<keyword evidence="2" id="KW-1185">Reference proteome</keyword>
<accession>A0ABS9YWT6</accession>
<comment type="caution">
    <text evidence="1">The sequence shown here is derived from an EMBL/GenBank/DDBJ whole genome shotgun (WGS) entry which is preliminary data.</text>
</comment>
<dbReference type="Proteomes" id="UP001139068">
    <property type="component" value="Unassembled WGS sequence"/>
</dbReference>
<gene>
    <name evidence="1" type="ORF">K9U37_12825</name>
</gene>
<reference evidence="1" key="1">
    <citation type="journal article" date="2022" name="ISME J.">
        <title>Identification of active gaseous-alkane degraders at natural gas seeps.</title>
        <authorList>
            <person name="Farhan Ul Haque M."/>
            <person name="Hernandez M."/>
            <person name="Crombie A.T."/>
            <person name="Murrell J.C."/>
        </authorList>
    </citation>
    <scope>NUCLEOTIDE SEQUENCE</scope>
    <source>
        <strain evidence="1">ANDR5</strain>
    </source>
</reference>
<organism evidence="1 2">
    <name type="scientific">Candidatus Mycolicibacterium alkanivorans</name>
    <dbReference type="NCBI Taxonomy" id="2954114"/>
    <lineage>
        <taxon>Bacteria</taxon>
        <taxon>Bacillati</taxon>
        <taxon>Actinomycetota</taxon>
        <taxon>Actinomycetes</taxon>
        <taxon>Mycobacteriales</taxon>
        <taxon>Mycobacteriaceae</taxon>
        <taxon>Mycolicibacterium</taxon>
    </lineage>
</organism>
<evidence type="ECO:0000313" key="2">
    <source>
        <dbReference type="Proteomes" id="UP001139068"/>
    </source>
</evidence>
<name>A0ABS9YWT6_9MYCO</name>
<evidence type="ECO:0000313" key="1">
    <source>
        <dbReference type="EMBL" id="MCI4675717.1"/>
    </source>
</evidence>
<proteinExistence type="predicted"/>
<sequence length="81" mass="8589">MGTAKLYVGEQVVAEGPMRAQIGPFTLCGDGLCVGYDSADPVSRSYPPNFPFTGGRIVGVDIGEDQYLDLEKMAAAAFARE</sequence>
<dbReference type="EMBL" id="JAIVFL010000001">
    <property type="protein sequence ID" value="MCI4675717.1"/>
    <property type="molecule type" value="Genomic_DNA"/>
</dbReference>
<dbReference type="RefSeq" id="WP_243073498.1">
    <property type="nucleotide sequence ID" value="NZ_JAIVFL010000001.1"/>
</dbReference>
<protein>
    <submittedName>
        <fullName evidence="1">Uncharacterized protein</fullName>
    </submittedName>
</protein>